<dbReference type="EMBL" id="BX294139">
    <property type="protein sequence ID" value="CAD73407.1"/>
    <property type="molecule type" value="Genomic_DNA"/>
</dbReference>
<dbReference type="InParanoid" id="Q7UTM9"/>
<evidence type="ECO:0000256" key="2">
    <source>
        <dbReference type="PROSITE-ProRule" id="PRU00169"/>
    </source>
</evidence>
<dbReference type="GO" id="GO:0000160">
    <property type="term" value="P:phosphorelay signal transduction system"/>
    <property type="evidence" value="ECO:0007669"/>
    <property type="project" value="InterPro"/>
</dbReference>
<dbReference type="InterPro" id="IPR011006">
    <property type="entry name" value="CheY-like_superfamily"/>
</dbReference>
<feature type="domain" description="Response regulatory" evidence="3">
    <location>
        <begin position="16"/>
        <end position="131"/>
    </location>
</feature>
<sequence length="151" mass="17072">MFHTKVGRIRMNKTERILFVDDDTIVLRVLRRSMEEDYDVETADSGLKALEILRGTSPISCVVSDMRMPIMDGVELVQKISLEWPDIPCIILTGNQDEESERRAIEEANVFCLMNKPSPRGEIIEAIEGALKCRSEKEAPAKSDTHFTMSA</sequence>
<dbReference type="SMART" id="SM00448">
    <property type="entry name" value="REC"/>
    <property type="match status" value="1"/>
</dbReference>
<dbReference type="PATRIC" id="fig|243090.15.peg.1761"/>
<dbReference type="Pfam" id="PF00072">
    <property type="entry name" value="Response_reg"/>
    <property type="match status" value="1"/>
</dbReference>
<dbReference type="KEGG" id="rba:RB3784"/>
<accession>Q7UTM9</accession>
<dbReference type="OrthoDB" id="9813953at2"/>
<dbReference type="AlphaFoldDB" id="Q7UTM9"/>
<evidence type="ECO:0000313" key="4">
    <source>
        <dbReference type="EMBL" id="CAD73407.1"/>
    </source>
</evidence>
<dbReference type="PANTHER" id="PTHR44591:SF19">
    <property type="entry name" value="TWO-COMPONENT RESPONSE REGULATOR-RELATED"/>
    <property type="match status" value="1"/>
</dbReference>
<dbReference type="eggNOG" id="COG3437">
    <property type="taxonomic scope" value="Bacteria"/>
</dbReference>
<keyword evidence="5" id="KW-1185">Reference proteome</keyword>
<organism evidence="4 5">
    <name type="scientific">Rhodopirellula baltica (strain DSM 10527 / NCIMB 13988 / SH1)</name>
    <dbReference type="NCBI Taxonomy" id="243090"/>
    <lineage>
        <taxon>Bacteria</taxon>
        <taxon>Pseudomonadati</taxon>
        <taxon>Planctomycetota</taxon>
        <taxon>Planctomycetia</taxon>
        <taxon>Pirellulales</taxon>
        <taxon>Pirellulaceae</taxon>
        <taxon>Rhodopirellula</taxon>
    </lineage>
</organism>
<dbReference type="Proteomes" id="UP000001025">
    <property type="component" value="Chromosome"/>
</dbReference>
<dbReference type="SUPFAM" id="SSF52172">
    <property type="entry name" value="CheY-like"/>
    <property type="match status" value="1"/>
</dbReference>
<dbReference type="PANTHER" id="PTHR44591">
    <property type="entry name" value="STRESS RESPONSE REGULATOR PROTEIN 1"/>
    <property type="match status" value="1"/>
</dbReference>
<evidence type="ECO:0000259" key="3">
    <source>
        <dbReference type="PROSITE" id="PS50110"/>
    </source>
</evidence>
<dbReference type="STRING" id="243090.RB3784"/>
<protein>
    <submittedName>
        <fullName evidence="4">Probable response regulator</fullName>
    </submittedName>
</protein>
<dbReference type="EnsemblBacteria" id="CAD73407">
    <property type="protein sequence ID" value="CAD73407"/>
    <property type="gene ID" value="RB3784"/>
</dbReference>
<evidence type="ECO:0000256" key="1">
    <source>
        <dbReference type="ARBA" id="ARBA00022553"/>
    </source>
</evidence>
<proteinExistence type="predicted"/>
<reference evidence="4 5" key="1">
    <citation type="journal article" date="2003" name="Proc. Natl. Acad. Sci. U.S.A.">
        <title>Complete genome sequence of the marine planctomycete Pirellula sp. strain 1.</title>
        <authorList>
            <person name="Gloeckner F.O."/>
            <person name="Kube M."/>
            <person name="Bauer M."/>
            <person name="Teeling H."/>
            <person name="Lombardot T."/>
            <person name="Ludwig W."/>
            <person name="Gade D."/>
            <person name="Beck A."/>
            <person name="Borzym K."/>
            <person name="Heitmann K."/>
            <person name="Rabus R."/>
            <person name="Schlesner H."/>
            <person name="Amann R."/>
            <person name="Reinhardt R."/>
        </authorList>
    </citation>
    <scope>NUCLEOTIDE SEQUENCE [LARGE SCALE GENOMIC DNA]</scope>
    <source>
        <strain evidence="5">DSM 10527 / NCIMB 13988 / SH1</strain>
    </source>
</reference>
<feature type="modified residue" description="4-aspartylphosphate" evidence="2">
    <location>
        <position position="65"/>
    </location>
</feature>
<dbReference type="Gene3D" id="3.40.50.2300">
    <property type="match status" value="1"/>
</dbReference>
<name>Q7UTM9_RHOBA</name>
<dbReference type="PROSITE" id="PS50110">
    <property type="entry name" value="RESPONSE_REGULATORY"/>
    <property type="match status" value="1"/>
</dbReference>
<dbReference type="InterPro" id="IPR050595">
    <property type="entry name" value="Bact_response_regulator"/>
</dbReference>
<keyword evidence="1 2" id="KW-0597">Phosphoprotein</keyword>
<gene>
    <name evidence="4" type="ordered locus">RB3784</name>
</gene>
<dbReference type="InterPro" id="IPR001789">
    <property type="entry name" value="Sig_transdc_resp-reg_receiver"/>
</dbReference>
<dbReference type="HOGENOM" id="CLU_000445_69_8_0"/>
<evidence type="ECO:0000313" key="5">
    <source>
        <dbReference type="Proteomes" id="UP000001025"/>
    </source>
</evidence>